<evidence type="ECO:0000256" key="1">
    <source>
        <dbReference type="SAM" id="Phobius"/>
    </source>
</evidence>
<sequence length="84" mass="9504">MMRIKGKITKNHANAELPVLHKKFKKNAHKKANIIFVIIAKALTCQAIDTILIMLNNRYTNAGAQYNLEPYVLVAVNEDIIKNT</sequence>
<proteinExistence type="predicted"/>
<dbReference type="EMBL" id="MN739089">
    <property type="protein sequence ID" value="QHS87877.1"/>
    <property type="molecule type" value="Genomic_DNA"/>
</dbReference>
<keyword evidence="1" id="KW-0812">Transmembrane</keyword>
<name>A0A6C0B6N6_9ZZZZ</name>
<keyword evidence="1" id="KW-1133">Transmembrane helix</keyword>
<organism evidence="2">
    <name type="scientific">viral metagenome</name>
    <dbReference type="NCBI Taxonomy" id="1070528"/>
    <lineage>
        <taxon>unclassified sequences</taxon>
        <taxon>metagenomes</taxon>
        <taxon>organismal metagenomes</taxon>
    </lineage>
</organism>
<dbReference type="AlphaFoldDB" id="A0A6C0B6N6"/>
<keyword evidence="1" id="KW-0472">Membrane</keyword>
<protein>
    <submittedName>
        <fullName evidence="2">Uncharacterized protein</fullName>
    </submittedName>
</protein>
<accession>A0A6C0B6N6</accession>
<reference evidence="2" key="1">
    <citation type="journal article" date="2020" name="Nature">
        <title>Giant virus diversity and host interactions through global metagenomics.</title>
        <authorList>
            <person name="Schulz F."/>
            <person name="Roux S."/>
            <person name="Paez-Espino D."/>
            <person name="Jungbluth S."/>
            <person name="Walsh D.A."/>
            <person name="Denef V.J."/>
            <person name="McMahon K.D."/>
            <person name="Konstantinidis K.T."/>
            <person name="Eloe-Fadrosh E.A."/>
            <person name="Kyrpides N.C."/>
            <person name="Woyke T."/>
        </authorList>
    </citation>
    <scope>NUCLEOTIDE SEQUENCE</scope>
    <source>
        <strain evidence="2">GVMAG-M-3300010158-13</strain>
    </source>
</reference>
<evidence type="ECO:0000313" key="2">
    <source>
        <dbReference type="EMBL" id="QHS87877.1"/>
    </source>
</evidence>
<feature type="transmembrane region" description="Helical" evidence="1">
    <location>
        <begin position="32"/>
        <end position="55"/>
    </location>
</feature>